<proteinExistence type="inferred from homology"/>
<dbReference type="GO" id="GO:0004609">
    <property type="term" value="F:phosphatidylserine decarboxylase activity"/>
    <property type="evidence" value="ECO:0007669"/>
    <property type="project" value="UniProtKB-UniRule"/>
</dbReference>
<evidence type="ECO:0000256" key="12">
    <source>
        <dbReference type="HAMAP-Rule" id="MF_00662"/>
    </source>
</evidence>
<sequence length="265" mass="30263">MKQPIYRFLIELTNGRITSYLLQKFAQSKLSRFVIPSFSKTYKINEQEMEKELKEYQSLHDFFIRKLKTNARITHAAEEAVVSPVDAVIEDIGMIESTREIVVKGKTYSISEMLGSKEKADVYAGGEYMILYLSPSHYHRIHSPVTGTVLEQWTLGRKSYPVNRLGLKYGRDTLSKNYRTITEIQHEEGKIAVIKVGAMFVNSIETTHNGDMLEKGKEMAYFTFGSTVILLFEKDTFMLDQSIKAPFNIQAGKRIGDTVHRSGQV</sequence>
<keyword evidence="6 12" id="KW-0472">Membrane</keyword>
<comment type="subunit">
    <text evidence="12">Heterodimer of a large membrane-associated beta subunit and a small pyruvoyl-containing alpha subunit.</text>
</comment>
<keyword evidence="8 12" id="KW-0594">Phospholipid biosynthesis</keyword>
<evidence type="ECO:0000256" key="6">
    <source>
        <dbReference type="ARBA" id="ARBA00023136"/>
    </source>
</evidence>
<dbReference type="HAMAP" id="MF_00662">
    <property type="entry name" value="PS_decarb_PSD_B_type1"/>
    <property type="match status" value="1"/>
</dbReference>
<dbReference type="UniPathway" id="UPA00558">
    <property type="reaction ID" value="UER00616"/>
</dbReference>
<comment type="pathway">
    <text evidence="1">Lipid metabolism.</text>
</comment>
<keyword evidence="9 12" id="KW-0456">Lyase</keyword>
<dbReference type="InterPro" id="IPR033177">
    <property type="entry name" value="PSD-B"/>
</dbReference>
<dbReference type="EMBL" id="WBOT01000002">
    <property type="protein sequence ID" value="KAB2333947.1"/>
    <property type="molecule type" value="Genomic_DNA"/>
</dbReference>
<protein>
    <recommendedName>
        <fullName evidence="12">Phosphatidylserine decarboxylase proenzyme</fullName>
        <ecNumber evidence="12">4.1.1.65</ecNumber>
    </recommendedName>
    <component>
        <recommendedName>
            <fullName evidence="12">Phosphatidylserine decarboxylase alpha chain</fullName>
        </recommendedName>
    </component>
    <component>
        <recommendedName>
            <fullName evidence="12">Phosphatidylserine decarboxylase beta chain</fullName>
        </recommendedName>
    </component>
</protein>
<comment type="catalytic activity">
    <reaction evidence="12">
        <text>a 1,2-diacyl-sn-glycero-3-phospho-L-serine + H(+) = a 1,2-diacyl-sn-glycero-3-phosphoethanolamine + CO2</text>
        <dbReference type="Rhea" id="RHEA:20828"/>
        <dbReference type="ChEBI" id="CHEBI:15378"/>
        <dbReference type="ChEBI" id="CHEBI:16526"/>
        <dbReference type="ChEBI" id="CHEBI:57262"/>
        <dbReference type="ChEBI" id="CHEBI:64612"/>
        <dbReference type="EC" id="4.1.1.65"/>
    </reaction>
</comment>
<gene>
    <name evidence="12" type="primary">psd</name>
    <name evidence="13" type="ORF">F7732_07640</name>
</gene>
<feature type="active site" description="Charge relay system; for autoendoproteolytic cleavage activity" evidence="12">
    <location>
        <position position="142"/>
    </location>
</feature>
<dbReference type="NCBIfam" id="TIGR00163">
    <property type="entry name" value="PS_decarb"/>
    <property type="match status" value="1"/>
</dbReference>
<dbReference type="OrthoDB" id="9802030at2"/>
<dbReference type="PANTHER" id="PTHR10067:SF6">
    <property type="entry name" value="PHOSPHATIDYLSERINE DECARBOXYLASE PROENZYME, MITOCHONDRIAL"/>
    <property type="match status" value="1"/>
</dbReference>
<comment type="cofactor">
    <cofactor evidence="12">
        <name>pyruvate</name>
        <dbReference type="ChEBI" id="CHEBI:15361"/>
    </cofactor>
    <text evidence="12">Binds 1 pyruvoyl group covalently per subunit.</text>
</comment>
<keyword evidence="5 12" id="KW-0443">Lipid metabolism</keyword>
<feature type="site" description="Cleavage (non-hydrolytic); by autocatalysis" evidence="12">
    <location>
        <begin position="225"/>
        <end position="226"/>
    </location>
</feature>
<reference evidence="13 14" key="1">
    <citation type="journal article" date="2014" name="Arch. Microbiol.">
        <title>Bacillus mesophilum sp. nov., strain IITR-54T, a novel 4-chlorobiphenyl dechlorinating bacterium.</title>
        <authorList>
            <person name="Manickam N."/>
            <person name="Singh N.K."/>
            <person name="Bajaj A."/>
            <person name="Kumar R.M."/>
            <person name="Kaur G."/>
            <person name="Kaur N."/>
            <person name="Bala M."/>
            <person name="Kumar A."/>
            <person name="Mayilraj S."/>
        </authorList>
    </citation>
    <scope>NUCLEOTIDE SEQUENCE [LARGE SCALE GENOMIC DNA]</scope>
    <source>
        <strain evidence="13 14">IITR-54</strain>
    </source>
</reference>
<evidence type="ECO:0000313" key="13">
    <source>
        <dbReference type="EMBL" id="KAB2333947.1"/>
    </source>
</evidence>
<feature type="active site" description="Schiff-base intermediate with substrate; via pyruvic acid; for decarboxylase activity" evidence="12">
    <location>
        <position position="226"/>
    </location>
</feature>
<dbReference type="AlphaFoldDB" id="A0A7V7UZ64"/>
<keyword evidence="7 12" id="KW-0865">Zymogen</keyword>
<accession>A0A7V7UZ64</accession>
<keyword evidence="10 12" id="KW-1208">Phospholipid metabolism</keyword>
<dbReference type="Proteomes" id="UP000441354">
    <property type="component" value="Unassembled WGS sequence"/>
</dbReference>
<keyword evidence="3 12" id="KW-0444">Lipid biosynthesis</keyword>
<dbReference type="GO" id="GO:0006646">
    <property type="term" value="P:phosphatidylethanolamine biosynthetic process"/>
    <property type="evidence" value="ECO:0007669"/>
    <property type="project" value="UniProtKB-UniRule"/>
</dbReference>
<evidence type="ECO:0000256" key="8">
    <source>
        <dbReference type="ARBA" id="ARBA00023209"/>
    </source>
</evidence>
<dbReference type="NCBIfam" id="NF002853">
    <property type="entry name" value="PRK03140.1"/>
    <property type="match status" value="1"/>
</dbReference>
<dbReference type="GO" id="GO:0005886">
    <property type="term" value="C:plasma membrane"/>
    <property type="evidence" value="ECO:0007669"/>
    <property type="project" value="UniProtKB-SubCell"/>
</dbReference>
<keyword evidence="14" id="KW-1185">Reference proteome</keyword>
<evidence type="ECO:0000256" key="2">
    <source>
        <dbReference type="ARBA" id="ARBA00022475"/>
    </source>
</evidence>
<comment type="function">
    <text evidence="12">Catalyzes the formation of phosphatidylethanolamine (PtdEtn) from phosphatidylserine (PtdSer).</text>
</comment>
<name>A0A7V7UZ64_9BACI</name>
<keyword evidence="11 12" id="KW-0670">Pyruvate</keyword>
<comment type="pathway">
    <text evidence="12">Phospholipid metabolism; phosphatidylethanolamine biosynthesis; phosphatidylethanolamine from CDP-diacylglycerol: step 2/2.</text>
</comment>
<dbReference type="PANTHER" id="PTHR10067">
    <property type="entry name" value="PHOSPHATIDYLSERINE DECARBOXYLASE"/>
    <property type="match status" value="1"/>
</dbReference>
<feature type="chain" id="PRO_5031656710" description="Phosphatidylserine decarboxylase alpha chain" evidence="12">
    <location>
        <begin position="226"/>
        <end position="265"/>
    </location>
</feature>
<dbReference type="RefSeq" id="WP_151573310.1">
    <property type="nucleotide sequence ID" value="NZ_WBOT01000002.1"/>
</dbReference>
<feature type="chain" id="PRO_5031656711" description="Phosphatidylserine decarboxylase beta chain" evidence="12">
    <location>
        <begin position="1"/>
        <end position="225"/>
    </location>
</feature>
<evidence type="ECO:0000256" key="10">
    <source>
        <dbReference type="ARBA" id="ARBA00023264"/>
    </source>
</evidence>
<comment type="similarity">
    <text evidence="12">Belongs to the phosphatidylserine decarboxylase family. PSD-B subfamily. Prokaryotic type I sub-subfamily.</text>
</comment>
<dbReference type="EC" id="4.1.1.65" evidence="12"/>
<evidence type="ECO:0000256" key="9">
    <source>
        <dbReference type="ARBA" id="ARBA00023239"/>
    </source>
</evidence>
<dbReference type="Pfam" id="PF02666">
    <property type="entry name" value="PS_Dcarbxylase"/>
    <property type="match status" value="1"/>
</dbReference>
<evidence type="ECO:0000313" key="14">
    <source>
        <dbReference type="Proteomes" id="UP000441354"/>
    </source>
</evidence>
<evidence type="ECO:0000256" key="1">
    <source>
        <dbReference type="ARBA" id="ARBA00005189"/>
    </source>
</evidence>
<evidence type="ECO:0000256" key="7">
    <source>
        <dbReference type="ARBA" id="ARBA00023145"/>
    </source>
</evidence>
<comment type="caution">
    <text evidence="13">The sequence shown here is derived from an EMBL/GenBank/DDBJ whole genome shotgun (WGS) entry which is preliminary data.</text>
</comment>
<feature type="active site" description="Charge relay system; for autoendoproteolytic cleavage activity" evidence="12">
    <location>
        <position position="86"/>
    </location>
</feature>
<feature type="active site" description="Charge relay system; for autoendoproteolytic cleavage activity" evidence="12">
    <location>
        <position position="226"/>
    </location>
</feature>
<keyword evidence="4 12" id="KW-0210">Decarboxylase</keyword>
<evidence type="ECO:0000256" key="3">
    <source>
        <dbReference type="ARBA" id="ARBA00022516"/>
    </source>
</evidence>
<evidence type="ECO:0000256" key="5">
    <source>
        <dbReference type="ARBA" id="ARBA00023098"/>
    </source>
</evidence>
<comment type="subcellular location">
    <subcellularLocation>
        <location evidence="12">Cell membrane</location>
        <topology evidence="12">Peripheral membrane protein</topology>
    </subcellularLocation>
</comment>
<comment type="PTM">
    <text evidence="12">Is synthesized initially as an inactive proenzyme. Formation of the active enzyme involves a self-maturation process in which the active site pyruvoyl group is generated from an internal serine residue via an autocatalytic post-translational modification. Two non-identical subunits are generated from the proenzyme in this reaction, and the pyruvate is formed at the N-terminus of the alpha chain, which is derived from the carboxyl end of the proenzyme. The autoendoproteolytic cleavage occurs by a canonical serine protease mechanism, in which the side chain hydroxyl group of the serine supplies its oxygen atom to form the C-terminus of the beta chain, while the remainder of the serine residue undergoes an oxidative deamination to produce ammonia and the pyruvoyl prosthetic group on the alpha chain. During this reaction, the Ser that is part of the protease active site of the proenzyme becomes the pyruvoyl prosthetic group, which constitutes an essential element of the active site of the mature decarboxylase.</text>
</comment>
<evidence type="ECO:0000256" key="4">
    <source>
        <dbReference type="ARBA" id="ARBA00022793"/>
    </source>
</evidence>
<keyword evidence="2 12" id="KW-1003">Cell membrane</keyword>
<feature type="modified residue" description="Pyruvic acid (Ser); by autocatalysis" evidence="12">
    <location>
        <position position="226"/>
    </location>
</feature>
<dbReference type="InterPro" id="IPR003817">
    <property type="entry name" value="PS_Dcarbxylase"/>
</dbReference>
<organism evidence="13 14">
    <name type="scientific">Bacillus mesophilum</name>
    <dbReference type="NCBI Taxonomy" id="1071718"/>
    <lineage>
        <taxon>Bacteria</taxon>
        <taxon>Bacillati</taxon>
        <taxon>Bacillota</taxon>
        <taxon>Bacilli</taxon>
        <taxon>Bacillales</taxon>
        <taxon>Bacillaceae</taxon>
        <taxon>Bacillus</taxon>
    </lineage>
</organism>
<evidence type="ECO:0000256" key="11">
    <source>
        <dbReference type="ARBA" id="ARBA00023317"/>
    </source>
</evidence>
<dbReference type="InterPro" id="IPR033178">
    <property type="entry name" value="PSD_type1_pro"/>
</dbReference>